<proteinExistence type="predicted"/>
<reference evidence="1 2" key="1">
    <citation type="journal article" date="2018" name="Sci. Rep.">
        <title>Genome sequence of the cauliflower mushroom Sparassis crispa (Hanabiratake) and its association with beneficial usage.</title>
        <authorList>
            <person name="Kiyama R."/>
            <person name="Furutani Y."/>
            <person name="Kawaguchi K."/>
            <person name="Nakanishi T."/>
        </authorList>
    </citation>
    <scope>NUCLEOTIDE SEQUENCE [LARGE SCALE GENOMIC DNA]</scope>
</reference>
<gene>
    <name evidence="1" type="ORF">SCP_0604200</name>
</gene>
<sequence length="220" mass="24784">MMSANPNQLRMPSFLRDDCFSHGLSALFAEHCQDRTLFSTTIFSHSLTVVLSLSSTRGVVAFALEPRGLGLGNWILHLIFLDTLSLARSSFMPSTDHYPRLPPYNSRACFRYHPYPRVGRRYDLVERLVSADYEDDIGEIMNSSPPISLLPSSMISATSNDDVSTLELDGCAFRHEGSDVGRKQEKLRAARKWFTNVVLVVWRRCRTLPTVQSCLPAKAE</sequence>
<dbReference type="EMBL" id="BFAD01000006">
    <property type="protein sequence ID" value="GBE84441.1"/>
    <property type="molecule type" value="Genomic_DNA"/>
</dbReference>
<organism evidence="1 2">
    <name type="scientific">Sparassis crispa</name>
    <dbReference type="NCBI Taxonomy" id="139825"/>
    <lineage>
        <taxon>Eukaryota</taxon>
        <taxon>Fungi</taxon>
        <taxon>Dikarya</taxon>
        <taxon>Basidiomycota</taxon>
        <taxon>Agaricomycotina</taxon>
        <taxon>Agaricomycetes</taxon>
        <taxon>Polyporales</taxon>
        <taxon>Sparassidaceae</taxon>
        <taxon>Sparassis</taxon>
    </lineage>
</organism>
<dbReference type="RefSeq" id="XP_027615354.1">
    <property type="nucleotide sequence ID" value="XM_027759553.1"/>
</dbReference>
<keyword evidence="2" id="KW-1185">Reference proteome</keyword>
<accession>A0A401GQD0</accession>
<evidence type="ECO:0000313" key="2">
    <source>
        <dbReference type="Proteomes" id="UP000287166"/>
    </source>
</evidence>
<dbReference type="AlphaFoldDB" id="A0A401GQD0"/>
<dbReference type="InParanoid" id="A0A401GQD0"/>
<evidence type="ECO:0000313" key="1">
    <source>
        <dbReference type="EMBL" id="GBE84441.1"/>
    </source>
</evidence>
<dbReference type="Proteomes" id="UP000287166">
    <property type="component" value="Unassembled WGS sequence"/>
</dbReference>
<protein>
    <submittedName>
        <fullName evidence="1">Uncharacterized protein</fullName>
    </submittedName>
</protein>
<name>A0A401GQD0_9APHY</name>
<dbReference type="GeneID" id="38781358"/>
<comment type="caution">
    <text evidence="1">The sequence shown here is derived from an EMBL/GenBank/DDBJ whole genome shotgun (WGS) entry which is preliminary data.</text>
</comment>